<protein>
    <submittedName>
        <fullName evidence="1">Endonuclease VII</fullName>
    </submittedName>
</protein>
<dbReference type="GO" id="GO:0004519">
    <property type="term" value="F:endonuclease activity"/>
    <property type="evidence" value="ECO:0007669"/>
    <property type="project" value="UniProtKB-KW"/>
</dbReference>
<dbReference type="EMBL" id="PP766721">
    <property type="protein sequence ID" value="XCD08745.1"/>
    <property type="molecule type" value="Genomic_DNA"/>
</dbReference>
<accession>A0AAU8BB03</accession>
<dbReference type="SUPFAM" id="SSF54060">
    <property type="entry name" value="His-Me finger endonucleases"/>
    <property type="match status" value="1"/>
</dbReference>
<name>A0AAU8BB03_9CAUD</name>
<dbReference type="InterPro" id="IPR038563">
    <property type="entry name" value="Endonuclease_7_sf"/>
</dbReference>
<dbReference type="Gene3D" id="3.40.1800.10">
    <property type="entry name" value="His-Me finger endonucleases"/>
    <property type="match status" value="1"/>
</dbReference>
<dbReference type="Pfam" id="PF02945">
    <property type="entry name" value="Endonuclease_7"/>
    <property type="match status" value="1"/>
</dbReference>
<dbReference type="InterPro" id="IPR004211">
    <property type="entry name" value="Endonuclease_7"/>
</dbReference>
<keyword evidence="1" id="KW-0540">Nuclease</keyword>
<dbReference type="InterPro" id="IPR044925">
    <property type="entry name" value="His-Me_finger_sf"/>
</dbReference>
<reference evidence="1" key="1">
    <citation type="submission" date="2024-04" db="EMBL/GenBank/DDBJ databases">
        <authorList>
            <person name="Uskudar Guclu A."/>
            <person name="Unlu S."/>
        </authorList>
    </citation>
    <scope>NUCLEOTIDE SEQUENCE</scope>
</reference>
<keyword evidence="1" id="KW-0255">Endonuclease</keyword>
<evidence type="ECO:0000313" key="1">
    <source>
        <dbReference type="EMBL" id="XCD08745.1"/>
    </source>
</evidence>
<organism evidence="1">
    <name type="scientific">Escherichia phage Baskent_phicoli_1</name>
    <dbReference type="NCBI Taxonomy" id="3145031"/>
    <lineage>
        <taxon>Viruses</taxon>
        <taxon>Duplodnaviria</taxon>
        <taxon>Heunggongvirae</taxon>
        <taxon>Uroviricota</taxon>
        <taxon>Caudoviricetes</taxon>
        <taxon>Autographivirales</taxon>
        <taxon>Autotranscriptaviridae</taxon>
        <taxon>Studiervirinae</taxon>
        <taxon>Kayfunavirus</taxon>
    </lineage>
</organism>
<proteinExistence type="predicted"/>
<keyword evidence="1" id="KW-0378">Hydrolase</keyword>
<sequence>MEKLCRTCHALKPLEEYHKHKTSKDGRESQCKTCRNKQIMKTRKLRYSKSASFRESKRNETLRKLYGITVDDYEEMFKRQGGVCAICHQPETGNIRMAVDHCHASGKVRGLLCKNCNTALGNLKDSIEILTNAITYLQENN</sequence>